<organism evidence="6">
    <name type="scientific">hydrothermal vent metagenome</name>
    <dbReference type="NCBI Taxonomy" id="652676"/>
    <lineage>
        <taxon>unclassified sequences</taxon>
        <taxon>metagenomes</taxon>
        <taxon>ecological metagenomes</taxon>
    </lineage>
</organism>
<reference evidence="6" key="1">
    <citation type="submission" date="2018-06" db="EMBL/GenBank/DDBJ databases">
        <authorList>
            <person name="Zhirakovskaya E."/>
        </authorList>
    </citation>
    <scope>NUCLEOTIDE SEQUENCE</scope>
</reference>
<dbReference type="AlphaFoldDB" id="A0A3B0ZGP3"/>
<evidence type="ECO:0000256" key="3">
    <source>
        <dbReference type="ARBA" id="ARBA00022989"/>
    </source>
</evidence>
<keyword evidence="5" id="KW-0175">Coiled coil</keyword>
<evidence type="ECO:0000256" key="4">
    <source>
        <dbReference type="ARBA" id="ARBA00023136"/>
    </source>
</evidence>
<keyword evidence="2" id="KW-0812">Transmembrane</keyword>
<dbReference type="GO" id="GO:0016020">
    <property type="term" value="C:membrane"/>
    <property type="evidence" value="ECO:0007669"/>
    <property type="project" value="UniProtKB-SubCell"/>
</dbReference>
<keyword evidence="3" id="KW-1133">Transmembrane helix</keyword>
<evidence type="ECO:0000256" key="2">
    <source>
        <dbReference type="ARBA" id="ARBA00022692"/>
    </source>
</evidence>
<evidence type="ECO:0000256" key="5">
    <source>
        <dbReference type="SAM" id="Coils"/>
    </source>
</evidence>
<sequence length="657" mass="72428">MNKLLPIAWLASIVVLAGLASLLQSESSHFFGITDNSEQTISFSYPVELVQNLVVEGIEVQQGQPILEVRRPDLSAKLTFIEDQIRAATALHEEMVVNTRAELMELRAQRATDIAELDVQIETLQARRIINGKLLEDISGNEAQKPYTSPLTTEVRGLKAQREHLQDSFVAHIANLELQLATEADRFKTQIAESQNRKIDLERQLTDLVVRAKIGGRIGSVNYKSGEQIAPFMTILTVHSTAPQFVKGYIHENVYNQVSIDQTVWVQRFGTLEHDNPIQASVESLGSRIVEYPMRLKVNQLVSAWGREAVIRLPPATSLLLGEKVIVSMRSPKKNMGWLTAARQLMLGGIGNARAAESSPLSGPTQQTLAIRSEIPDLASASIEASGIVVGTNPDEFFIVSDEAGVQTPQLLVMNARGEITSTRPIITNVDIDDMESISRVGEAIYVSASLSPTKKGNRKENRCQLLRLVPEKDELVARGHLNLCGVLEQLAKTSIDRETRRFLIRATANRTIDVESHAISEGKLYLGFKAPLDDRNNTVILQIDNLDGLFAGKPAQGRIWQRLALSDPDSGVPVSLSDMHMEGDQLLLLGISKNHNRPSSHLWKLDLKKANLILLHSIPGLRAEGISGRLADGRRAIVFDGNGKRHSRLVVVPENG</sequence>
<accession>A0A3B0ZGP3</accession>
<evidence type="ECO:0008006" key="7">
    <source>
        <dbReference type="Google" id="ProtNLM"/>
    </source>
</evidence>
<protein>
    <recommendedName>
        <fullName evidence="7">RND efflux pump membrane fusion protein barrel-sandwich domain-containing protein</fullName>
    </recommendedName>
</protein>
<feature type="coiled-coil region" evidence="5">
    <location>
        <begin position="184"/>
        <end position="211"/>
    </location>
</feature>
<evidence type="ECO:0000256" key="1">
    <source>
        <dbReference type="ARBA" id="ARBA00004167"/>
    </source>
</evidence>
<evidence type="ECO:0000313" key="6">
    <source>
        <dbReference type="EMBL" id="VAW80474.1"/>
    </source>
</evidence>
<dbReference type="InterPro" id="IPR050739">
    <property type="entry name" value="MFP"/>
</dbReference>
<gene>
    <name evidence="6" type="ORF">MNBD_GAMMA13-907</name>
</gene>
<name>A0A3B0ZGP3_9ZZZZ</name>
<dbReference type="PANTHER" id="PTHR30386">
    <property type="entry name" value="MEMBRANE FUSION SUBUNIT OF EMRAB-TOLC MULTIDRUG EFFLUX PUMP"/>
    <property type="match status" value="1"/>
</dbReference>
<keyword evidence="4" id="KW-0472">Membrane</keyword>
<comment type="subcellular location">
    <subcellularLocation>
        <location evidence="1">Membrane</location>
        <topology evidence="1">Single-pass membrane protein</topology>
    </subcellularLocation>
</comment>
<dbReference type="PANTHER" id="PTHR30386:SF26">
    <property type="entry name" value="TRANSPORT PROTEIN COMB"/>
    <property type="match status" value="1"/>
</dbReference>
<dbReference type="EMBL" id="UOFK01000226">
    <property type="protein sequence ID" value="VAW80474.1"/>
    <property type="molecule type" value="Genomic_DNA"/>
</dbReference>
<proteinExistence type="predicted"/>